<accession>A0ABU8MPK3</accession>
<dbReference type="Proteomes" id="UP001385809">
    <property type="component" value="Unassembled WGS sequence"/>
</dbReference>
<dbReference type="GO" id="GO:0016787">
    <property type="term" value="F:hydrolase activity"/>
    <property type="evidence" value="ECO:0007669"/>
    <property type="project" value="UniProtKB-KW"/>
</dbReference>
<keyword evidence="3" id="KW-0472">Membrane</keyword>
<keyword evidence="3" id="KW-0812">Transmembrane</keyword>
<reference evidence="5 6" key="1">
    <citation type="submission" date="2024-03" db="EMBL/GenBank/DDBJ databases">
        <title>Actinomycetospora sp. OC33-EN08, a novel actinomycete isolated from wild orchid (Aerides multiflora).</title>
        <authorList>
            <person name="Suriyachadkun C."/>
        </authorList>
    </citation>
    <scope>NUCLEOTIDE SEQUENCE [LARGE SCALE GENOMIC DNA]</scope>
    <source>
        <strain evidence="5 6">OC33-EN08</strain>
    </source>
</reference>
<keyword evidence="3" id="KW-1133">Transmembrane helix</keyword>
<feature type="domain" description="BD-FAE-like" evidence="4">
    <location>
        <begin position="139"/>
        <end position="239"/>
    </location>
</feature>
<dbReference type="InterPro" id="IPR050300">
    <property type="entry name" value="GDXG_lipolytic_enzyme"/>
</dbReference>
<gene>
    <name evidence="5" type="ORF">WCD74_15870</name>
</gene>
<feature type="transmembrane region" description="Helical" evidence="3">
    <location>
        <begin position="6"/>
        <end position="27"/>
    </location>
</feature>
<sequence length="276" mass="27982">MVLLVVGRVALGIVGVLLVLALAVVVAGTFLPRVPVIGFLGSFVSGQYPLHAALAAVLGTAAGAGLLALGAPRFGGAVAVLAVLALVGTLVVLGTQASAARRAGVPIDWGLALTAIDQRGAPPDLVVEYLPGLELALHLPSGPGPHPVLVWVHGGSWVRGTTADRARTNRWYADRGLAVVAVQYRLPSDPVLPGATLGEAQRHDVARALAWVRGPGAAHGLDPDAVVLGGQSAGATLALSTTAALVGTPRSSLPDGAAGPPPRRPARPSRSTRWWT</sequence>
<feature type="transmembrane region" description="Helical" evidence="3">
    <location>
        <begin position="48"/>
        <end position="68"/>
    </location>
</feature>
<evidence type="ECO:0000256" key="1">
    <source>
        <dbReference type="ARBA" id="ARBA00022801"/>
    </source>
</evidence>
<evidence type="ECO:0000313" key="6">
    <source>
        <dbReference type="Proteomes" id="UP001385809"/>
    </source>
</evidence>
<dbReference type="SUPFAM" id="SSF53474">
    <property type="entry name" value="alpha/beta-Hydrolases"/>
    <property type="match status" value="1"/>
</dbReference>
<evidence type="ECO:0000256" key="2">
    <source>
        <dbReference type="SAM" id="MobiDB-lite"/>
    </source>
</evidence>
<protein>
    <submittedName>
        <fullName evidence="5">Alpha/beta hydrolase</fullName>
    </submittedName>
</protein>
<evidence type="ECO:0000313" key="5">
    <source>
        <dbReference type="EMBL" id="MEJ2869253.1"/>
    </source>
</evidence>
<dbReference type="EMBL" id="JBBEGN010000007">
    <property type="protein sequence ID" value="MEJ2869253.1"/>
    <property type="molecule type" value="Genomic_DNA"/>
</dbReference>
<keyword evidence="1 5" id="KW-0378">Hydrolase</keyword>
<comment type="caution">
    <text evidence="5">The sequence shown here is derived from an EMBL/GenBank/DDBJ whole genome shotgun (WGS) entry which is preliminary data.</text>
</comment>
<feature type="region of interest" description="Disordered" evidence="2">
    <location>
        <begin position="248"/>
        <end position="276"/>
    </location>
</feature>
<dbReference type="Gene3D" id="3.40.50.1820">
    <property type="entry name" value="alpha/beta hydrolase"/>
    <property type="match status" value="1"/>
</dbReference>
<proteinExistence type="predicted"/>
<keyword evidence="6" id="KW-1185">Reference proteome</keyword>
<evidence type="ECO:0000259" key="4">
    <source>
        <dbReference type="Pfam" id="PF20434"/>
    </source>
</evidence>
<dbReference type="InterPro" id="IPR029058">
    <property type="entry name" value="AB_hydrolase_fold"/>
</dbReference>
<evidence type="ECO:0000256" key="3">
    <source>
        <dbReference type="SAM" id="Phobius"/>
    </source>
</evidence>
<organism evidence="5 6">
    <name type="scientific">Actinomycetospora aurantiaca</name>
    <dbReference type="NCBI Taxonomy" id="3129233"/>
    <lineage>
        <taxon>Bacteria</taxon>
        <taxon>Bacillati</taxon>
        <taxon>Actinomycetota</taxon>
        <taxon>Actinomycetes</taxon>
        <taxon>Pseudonocardiales</taxon>
        <taxon>Pseudonocardiaceae</taxon>
        <taxon>Actinomycetospora</taxon>
    </lineage>
</organism>
<name>A0ABU8MPK3_9PSEU</name>
<feature type="transmembrane region" description="Helical" evidence="3">
    <location>
        <begin position="74"/>
        <end position="93"/>
    </location>
</feature>
<dbReference type="PANTHER" id="PTHR48081">
    <property type="entry name" value="AB HYDROLASE SUPERFAMILY PROTEIN C4A8.06C"/>
    <property type="match status" value="1"/>
</dbReference>
<dbReference type="Pfam" id="PF20434">
    <property type="entry name" value="BD-FAE"/>
    <property type="match status" value="1"/>
</dbReference>
<dbReference type="RefSeq" id="WP_337695831.1">
    <property type="nucleotide sequence ID" value="NZ_JBBEGN010000007.1"/>
</dbReference>
<dbReference type="InterPro" id="IPR049492">
    <property type="entry name" value="BD-FAE-like_dom"/>
</dbReference>